<reference evidence="2 3" key="1">
    <citation type="submission" date="2019-03" db="EMBL/GenBank/DDBJ databases">
        <title>Complete Genome Sequence of Paraburkholderia dipogonis ICMP 19430T, a Nitrogen-fixing Symbiont of the South African Invasive Legume Dipogon lignosus in New Zealand.</title>
        <authorList>
            <person name="De Meyer S.E."/>
        </authorList>
    </citation>
    <scope>NUCLEOTIDE SEQUENCE [LARGE SCALE GENOMIC DNA]</scope>
    <source>
        <strain evidence="2 3">ICMP 19430</strain>
    </source>
</reference>
<evidence type="ECO:0000259" key="1">
    <source>
        <dbReference type="Pfam" id="PF18426"/>
    </source>
</evidence>
<name>A0A4Y8N8S5_9BURK</name>
<dbReference type="InterPro" id="IPR041290">
    <property type="entry name" value="Tli4_C"/>
</dbReference>
<dbReference type="AlphaFoldDB" id="A0A4Y8N8S5"/>
<evidence type="ECO:0000313" key="2">
    <source>
        <dbReference type="EMBL" id="TFE45788.1"/>
    </source>
</evidence>
<dbReference type="Pfam" id="PF18426">
    <property type="entry name" value="Tli4_C"/>
    <property type="match status" value="1"/>
</dbReference>
<evidence type="ECO:0000313" key="3">
    <source>
        <dbReference type="Proteomes" id="UP000297385"/>
    </source>
</evidence>
<protein>
    <recommendedName>
        <fullName evidence="1">Tle cognate immunity protein 4 C-terminal domain-containing protein</fullName>
    </recommendedName>
</protein>
<sequence length="325" mass="35495">MQSVSSRAMAEARQECVGRYELTMPDDADVALTIPTAFSKPQENPIRFSNDQPAVHSVFIYNGTFRITGSMSHAEFGSILGGIKTRVSSSSVSTDENGRFEVVPVGRPDAFAWAGQRAAGFYIYENRRAISFRESSSEPSVAKQRTEAVLKGLSARNAYEIPKGDGVCLPGMFVADNGKDSARQVGVTFRLKNHPDVTIFFLDEKALAVDPKLTSKQKSEFVWGYEYGIGKRIKLVGEAPYRTVKLDGREGVETSAIITRDDDSTDYGYLATVQGDSSAPTDMPNLLVLVERNAKYAKGNAPVSTEELDLMAKGIAASVRRRPAQ</sequence>
<dbReference type="GeneID" id="97308218"/>
<organism evidence="2 3">
    <name type="scientific">Paraburkholderia dipogonis</name>
    <dbReference type="NCBI Taxonomy" id="1211383"/>
    <lineage>
        <taxon>Bacteria</taxon>
        <taxon>Pseudomonadati</taxon>
        <taxon>Pseudomonadota</taxon>
        <taxon>Betaproteobacteria</taxon>
        <taxon>Burkholderiales</taxon>
        <taxon>Burkholderiaceae</taxon>
        <taxon>Paraburkholderia</taxon>
    </lineage>
</organism>
<accession>A0A4Y8N8S5</accession>
<dbReference type="EMBL" id="SNVI01000001">
    <property type="protein sequence ID" value="TFE45788.1"/>
    <property type="molecule type" value="Genomic_DNA"/>
</dbReference>
<gene>
    <name evidence="2" type="ORF">E2553_12630</name>
</gene>
<dbReference type="RefSeq" id="WP_134457427.1">
    <property type="nucleotide sequence ID" value="NZ_JBHMFL010000017.1"/>
</dbReference>
<comment type="caution">
    <text evidence="2">The sequence shown here is derived from an EMBL/GenBank/DDBJ whole genome shotgun (WGS) entry which is preliminary data.</text>
</comment>
<feature type="domain" description="Tle cognate immunity protein 4 C-terminal" evidence="1">
    <location>
        <begin position="160"/>
        <end position="323"/>
    </location>
</feature>
<dbReference type="Proteomes" id="UP000297385">
    <property type="component" value="Unassembled WGS sequence"/>
</dbReference>
<proteinExistence type="predicted"/>